<reference evidence="5 6" key="1">
    <citation type="submission" date="2020-11" db="EMBL/GenBank/DDBJ databases">
        <title>Pseudonocardia abyssalis sp. nov. and Pseudonocardia oceani sp. nov., description and phylogenomic analysis of two novel actinomycetes isolated from the deep Southern Ocean.</title>
        <authorList>
            <person name="Parra J."/>
        </authorList>
    </citation>
    <scope>NUCLEOTIDE SEQUENCE [LARGE SCALE GENOMIC DNA]</scope>
    <source>
        <strain evidence="5 6">KRD-168</strain>
    </source>
</reference>
<sequence length="191" mass="19641">MTVTDIEPALDPSGGSPEAGAAGPLWRRLATGALVLAVCGVLCAAGFGVALALAAGSEDAGVARARDTVRLDAENAAAVLNTLSPDTAEEGIDRWEEVATGPLLAELTRSRAAFVETIQQARRSTEARPLDSAVATLDLAGGTATVLVSTDILTTPPDGEPVTNRQRLEVVMTRTDEGWKASGVRVIGLNP</sequence>
<evidence type="ECO:0008006" key="7">
    <source>
        <dbReference type="Google" id="ProtNLM"/>
    </source>
</evidence>
<feature type="region of interest" description="Disordered" evidence="3">
    <location>
        <begin position="1"/>
        <end position="20"/>
    </location>
</feature>
<dbReference type="Proteomes" id="UP000694287">
    <property type="component" value="Unassembled WGS sequence"/>
</dbReference>
<organism evidence="5 6">
    <name type="scientific">Pseudonocardia abyssalis</name>
    <dbReference type="NCBI Taxonomy" id="2792008"/>
    <lineage>
        <taxon>Bacteria</taxon>
        <taxon>Bacillati</taxon>
        <taxon>Actinomycetota</taxon>
        <taxon>Actinomycetes</taxon>
        <taxon>Pseudonocardiales</taxon>
        <taxon>Pseudonocardiaceae</taxon>
        <taxon>Pseudonocardia</taxon>
    </lineage>
</organism>
<feature type="transmembrane region" description="Helical" evidence="4">
    <location>
        <begin position="33"/>
        <end position="56"/>
    </location>
</feature>
<keyword evidence="6" id="KW-1185">Reference proteome</keyword>
<evidence type="ECO:0000313" key="6">
    <source>
        <dbReference type="Proteomes" id="UP000694287"/>
    </source>
</evidence>
<evidence type="ECO:0000256" key="2">
    <source>
        <dbReference type="ARBA" id="ARBA00023136"/>
    </source>
</evidence>
<name>A0ABS6V2F0_9PSEU</name>
<dbReference type="PANTHER" id="PTHR37042">
    <property type="entry name" value="OUTER MEMBRANE PROTEIN RV1973"/>
    <property type="match status" value="1"/>
</dbReference>
<evidence type="ECO:0000256" key="3">
    <source>
        <dbReference type="SAM" id="MobiDB-lite"/>
    </source>
</evidence>
<evidence type="ECO:0000256" key="4">
    <source>
        <dbReference type="SAM" id="Phobius"/>
    </source>
</evidence>
<keyword evidence="2 4" id="KW-0472">Membrane</keyword>
<comment type="subcellular location">
    <subcellularLocation>
        <location evidence="1">Membrane</location>
    </subcellularLocation>
</comment>
<keyword evidence="4" id="KW-0812">Transmembrane</keyword>
<dbReference type="RefSeq" id="WP_218601252.1">
    <property type="nucleotide sequence ID" value="NZ_JADQDJ010000015.1"/>
</dbReference>
<dbReference type="PANTHER" id="PTHR37042:SF4">
    <property type="entry name" value="OUTER MEMBRANE PROTEIN RV1973"/>
    <property type="match status" value="1"/>
</dbReference>
<keyword evidence="4" id="KW-1133">Transmembrane helix</keyword>
<gene>
    <name evidence="5" type="ORF">I4I81_29200</name>
</gene>
<accession>A0ABS6V2F0</accession>
<evidence type="ECO:0000313" key="5">
    <source>
        <dbReference type="EMBL" id="MBW0138313.1"/>
    </source>
</evidence>
<evidence type="ECO:0000256" key="1">
    <source>
        <dbReference type="ARBA" id="ARBA00004370"/>
    </source>
</evidence>
<dbReference type="EMBL" id="JADQDK010000001">
    <property type="protein sequence ID" value="MBW0138313.1"/>
    <property type="molecule type" value="Genomic_DNA"/>
</dbReference>
<comment type="caution">
    <text evidence="5">The sequence shown here is derived from an EMBL/GenBank/DDBJ whole genome shotgun (WGS) entry which is preliminary data.</text>
</comment>
<proteinExistence type="predicted"/>
<protein>
    <recommendedName>
        <fullName evidence="7">Mce-associated membrane protein</fullName>
    </recommendedName>
</protein>